<protein>
    <recommendedName>
        <fullName evidence="3">Sporulation histidine kinase inhibitor Sda</fullName>
    </recommendedName>
</protein>
<name>A0ABQ4KHE0_9BACI</name>
<organism evidence="1 2">
    <name type="scientific">Lederbergia ruris</name>
    <dbReference type="NCBI Taxonomy" id="217495"/>
    <lineage>
        <taxon>Bacteria</taxon>
        <taxon>Bacillati</taxon>
        <taxon>Bacillota</taxon>
        <taxon>Bacilli</taxon>
        <taxon>Bacillales</taxon>
        <taxon>Bacillaceae</taxon>
        <taxon>Lederbergia</taxon>
    </lineage>
</organism>
<dbReference type="Proteomes" id="UP000679950">
    <property type="component" value="Unassembled WGS sequence"/>
</dbReference>
<sequence>MKKLTDRNLIEAYINAKKLGLDPDFIQQLESELTRRSIDIHPDKTEKKG</sequence>
<dbReference type="Gene3D" id="1.10.287.1100">
    <property type="entry name" value="Sporulation inhibitor A"/>
    <property type="match status" value="1"/>
</dbReference>
<accession>A0ABQ4KHE0</accession>
<dbReference type="InterPro" id="IPR036916">
    <property type="entry name" value="Sda_sf"/>
</dbReference>
<dbReference type="RefSeq" id="WP_212965823.1">
    <property type="nucleotide sequence ID" value="NZ_BORB01000008.1"/>
</dbReference>
<keyword evidence="2" id="KW-1185">Reference proteome</keyword>
<dbReference type="Pfam" id="PF08970">
    <property type="entry name" value="Sda"/>
    <property type="match status" value="1"/>
</dbReference>
<comment type="caution">
    <text evidence="1">The sequence shown here is derived from an EMBL/GenBank/DDBJ whole genome shotgun (WGS) entry which is preliminary data.</text>
</comment>
<evidence type="ECO:0000313" key="2">
    <source>
        <dbReference type="Proteomes" id="UP000679950"/>
    </source>
</evidence>
<dbReference type="InterPro" id="IPR015064">
    <property type="entry name" value="Sda"/>
</dbReference>
<dbReference type="SUPFAM" id="SSF100985">
    <property type="entry name" value="Sporulation inhibitor Sda"/>
    <property type="match status" value="1"/>
</dbReference>
<dbReference type="EMBL" id="BORB01000008">
    <property type="protein sequence ID" value="GIN56906.1"/>
    <property type="molecule type" value="Genomic_DNA"/>
</dbReference>
<proteinExistence type="predicted"/>
<gene>
    <name evidence="1" type="ORF">J8TS2_12250</name>
</gene>
<evidence type="ECO:0008006" key="3">
    <source>
        <dbReference type="Google" id="ProtNLM"/>
    </source>
</evidence>
<reference evidence="1 2" key="1">
    <citation type="submission" date="2021-03" db="EMBL/GenBank/DDBJ databases">
        <title>Antimicrobial resistance genes in bacteria isolated from Japanese honey, and their potential for conferring macrolide and lincosamide resistance in the American foulbrood pathogen Paenibacillus larvae.</title>
        <authorList>
            <person name="Okamoto M."/>
            <person name="Kumagai M."/>
            <person name="Kanamori H."/>
            <person name="Takamatsu D."/>
        </authorList>
    </citation>
    <scope>NUCLEOTIDE SEQUENCE [LARGE SCALE GENOMIC DNA]</scope>
    <source>
        <strain evidence="1 2">J8TS2</strain>
    </source>
</reference>
<evidence type="ECO:0000313" key="1">
    <source>
        <dbReference type="EMBL" id="GIN56906.1"/>
    </source>
</evidence>